<accession>A0A9P7W3X8</accession>
<evidence type="ECO:0000313" key="1">
    <source>
        <dbReference type="EMBL" id="KAG7451664.1"/>
    </source>
</evidence>
<dbReference type="AlphaFoldDB" id="A0A9P7W3X8"/>
<dbReference type="GeneID" id="66098975"/>
<proteinExistence type="predicted"/>
<sequence length="199" mass="22455">MFCSTIDALTEQGYDLQFGANMLGAHILLSTLPQCITVTFLSQVSLLYPPSPPYIHIHLCIQPPIQTANHQYRVTKSHLHEQDGVVFSEQIRYGRVDHRAGTQICRSRDHRYLSNYSGTHDPSTITELFLIYSCTMLYPVEMGGLTQLYDATMSDSEALKCNGGYMKPWVRVGAVFAATKGEAVGRRLWEYLEEQIVGF</sequence>
<comment type="caution">
    <text evidence="1">The sequence shown here is derived from an EMBL/GenBank/DDBJ whole genome shotgun (WGS) entry which is preliminary data.</text>
</comment>
<dbReference type="Proteomes" id="UP000812287">
    <property type="component" value="Unassembled WGS sequence"/>
</dbReference>
<dbReference type="EMBL" id="MU250525">
    <property type="protein sequence ID" value="KAG7451664.1"/>
    <property type="molecule type" value="Genomic_DNA"/>
</dbReference>
<dbReference type="RefSeq" id="XP_043045164.1">
    <property type="nucleotide sequence ID" value="XM_043176688.1"/>
</dbReference>
<keyword evidence="2" id="KW-1185">Reference proteome</keyword>
<protein>
    <submittedName>
        <fullName evidence="1">Uncharacterized protein</fullName>
    </submittedName>
</protein>
<organism evidence="1 2">
    <name type="scientific">Guyanagaster necrorhizus</name>
    <dbReference type="NCBI Taxonomy" id="856835"/>
    <lineage>
        <taxon>Eukaryota</taxon>
        <taxon>Fungi</taxon>
        <taxon>Dikarya</taxon>
        <taxon>Basidiomycota</taxon>
        <taxon>Agaricomycotina</taxon>
        <taxon>Agaricomycetes</taxon>
        <taxon>Agaricomycetidae</taxon>
        <taxon>Agaricales</taxon>
        <taxon>Marasmiineae</taxon>
        <taxon>Physalacriaceae</taxon>
        <taxon>Guyanagaster</taxon>
    </lineage>
</organism>
<gene>
    <name evidence="1" type="ORF">BT62DRAFT_1000925</name>
</gene>
<dbReference type="OrthoDB" id="191139at2759"/>
<evidence type="ECO:0000313" key="2">
    <source>
        <dbReference type="Proteomes" id="UP000812287"/>
    </source>
</evidence>
<name>A0A9P7W3X8_9AGAR</name>
<reference evidence="1" key="1">
    <citation type="submission" date="2020-11" db="EMBL/GenBank/DDBJ databases">
        <title>Adaptations for nitrogen fixation in a non-lichenized fungal sporocarp promotes dispersal by wood-feeding termites.</title>
        <authorList>
            <consortium name="DOE Joint Genome Institute"/>
            <person name="Koch R.A."/>
            <person name="Yoon G."/>
            <person name="Arayal U."/>
            <person name="Lail K."/>
            <person name="Amirebrahimi M."/>
            <person name="Labutti K."/>
            <person name="Lipzen A."/>
            <person name="Riley R."/>
            <person name="Barry K."/>
            <person name="Henrissat B."/>
            <person name="Grigoriev I.V."/>
            <person name="Herr J.R."/>
            <person name="Aime M.C."/>
        </authorList>
    </citation>
    <scope>NUCLEOTIDE SEQUENCE</scope>
    <source>
        <strain evidence="1">MCA 3950</strain>
    </source>
</reference>